<feature type="binding site" evidence="3">
    <location>
        <position position="157"/>
    </location>
    <ligand>
        <name>a divalent metal cation</name>
        <dbReference type="ChEBI" id="CHEBI:60240"/>
    </ligand>
</feature>
<comment type="caution">
    <text evidence="5">The sequence shown here is derived from an EMBL/GenBank/DDBJ whole genome shotgun (WGS) entry which is preliminary data.</text>
</comment>
<dbReference type="Pfam" id="PF08450">
    <property type="entry name" value="SGL"/>
    <property type="match status" value="1"/>
</dbReference>
<keyword evidence="6" id="KW-1185">Reference proteome</keyword>
<dbReference type="PANTHER" id="PTHR10907">
    <property type="entry name" value="REGUCALCIN"/>
    <property type="match status" value="1"/>
</dbReference>
<dbReference type="InterPro" id="IPR005511">
    <property type="entry name" value="SMP-30"/>
</dbReference>
<proteinExistence type="inferred from homology"/>
<dbReference type="PRINTS" id="PR01790">
    <property type="entry name" value="SMP30FAMILY"/>
</dbReference>
<comment type="similarity">
    <text evidence="1">Belongs to the SMP-30/CGR1 family.</text>
</comment>
<keyword evidence="3" id="KW-0862">Zinc</keyword>
<dbReference type="Proteomes" id="UP000461768">
    <property type="component" value="Unassembled WGS sequence"/>
</dbReference>
<evidence type="ECO:0000259" key="4">
    <source>
        <dbReference type="Pfam" id="PF08450"/>
    </source>
</evidence>
<dbReference type="PANTHER" id="PTHR10907:SF47">
    <property type="entry name" value="REGUCALCIN"/>
    <property type="match status" value="1"/>
</dbReference>
<evidence type="ECO:0000256" key="3">
    <source>
        <dbReference type="PIRSR" id="PIRSR605511-2"/>
    </source>
</evidence>
<feature type="binding site" evidence="3">
    <location>
        <position position="100"/>
    </location>
    <ligand>
        <name>substrate</name>
    </ligand>
</feature>
<dbReference type="OrthoDB" id="2633250at2"/>
<dbReference type="InterPro" id="IPR013658">
    <property type="entry name" value="SGL"/>
</dbReference>
<dbReference type="Gene3D" id="2.120.10.30">
    <property type="entry name" value="TolB, C-terminal domain"/>
    <property type="match status" value="1"/>
</dbReference>
<sequence>MKQATLLLKIGCELGEGCVWDEKRNRLYFIDITGRQLHCYLPEQNELTSMPVSNLIGTIILYVDGTLLALERHSLYHINFDEKTEVFLQRLPFHEELRFNDGKCDRFGHVWVGTMAINQDEPSSKGAGSLYCLEPHLDNKKGDFKVRQCLTNYTIPNGLAWSSKDEVFYHIDTPKHVINRFSVTKQGLTNEKRTLLSISEQEGLPDGMTIDTDGNLWIAMWGGSKVVCYDPRIGEKIDEIYVPEKYVTCVTFGGSDMHTLYITTAKNGQKEGGNLYYIRLDQKGRAAYRLS</sequence>
<dbReference type="GO" id="GO:0004341">
    <property type="term" value="F:gluconolactonase activity"/>
    <property type="evidence" value="ECO:0007669"/>
    <property type="project" value="TreeGrafter"/>
</dbReference>
<reference evidence="5 6" key="1">
    <citation type="submission" date="2019-09" db="EMBL/GenBank/DDBJ databases">
        <authorList>
            <person name="Valk L.C."/>
        </authorList>
    </citation>
    <scope>NUCLEOTIDE SEQUENCE [LARGE SCALE GENOMIC DNA]</scope>
    <source>
        <strain evidence="5">GalUA</strain>
    </source>
</reference>
<evidence type="ECO:0000313" key="6">
    <source>
        <dbReference type="Proteomes" id="UP000461768"/>
    </source>
</evidence>
<dbReference type="GO" id="GO:0019853">
    <property type="term" value="P:L-ascorbic acid biosynthetic process"/>
    <property type="evidence" value="ECO:0007669"/>
    <property type="project" value="TreeGrafter"/>
</dbReference>
<name>A0A7V7QMM2_9FIRM</name>
<feature type="binding site" evidence="3">
    <location>
        <position position="16"/>
    </location>
    <ligand>
        <name>a divalent metal cation</name>
        <dbReference type="ChEBI" id="CHEBI:60240"/>
    </ligand>
</feature>
<dbReference type="EMBL" id="WAGX01000004">
    <property type="protein sequence ID" value="KAB1439823.1"/>
    <property type="molecule type" value="Genomic_DNA"/>
</dbReference>
<evidence type="ECO:0000256" key="1">
    <source>
        <dbReference type="ARBA" id="ARBA00008853"/>
    </source>
</evidence>
<accession>A0A7V7QMM2</accession>
<evidence type="ECO:0000313" key="5">
    <source>
        <dbReference type="EMBL" id="KAB1439823.1"/>
    </source>
</evidence>
<reference evidence="5 6" key="2">
    <citation type="submission" date="2020-02" db="EMBL/GenBank/DDBJ databases">
        <title>Candidatus Galacturonibacter soehngenii shows hetero-acetogenic catabolism of galacturonic acid but lacks a canonical carbon monoxide dehydrogenase/acetyl-CoA synthase complex.</title>
        <authorList>
            <person name="Diender M."/>
            <person name="Stouten G.R."/>
            <person name="Petersen J.F."/>
            <person name="Nielsen P.H."/>
            <person name="Dueholm M.S."/>
            <person name="Pronk J.T."/>
            <person name="Van Loosdrecht M.C.M."/>
        </authorList>
    </citation>
    <scope>NUCLEOTIDE SEQUENCE [LARGE SCALE GENOMIC DNA]</scope>
    <source>
        <strain evidence="5">GalUA</strain>
    </source>
</reference>
<evidence type="ECO:0000256" key="2">
    <source>
        <dbReference type="PIRSR" id="PIRSR605511-1"/>
    </source>
</evidence>
<gene>
    <name evidence="5" type="ORF">F7O84_05405</name>
</gene>
<feature type="domain" description="SMP-30/Gluconolactonase/LRE-like region" evidence="4">
    <location>
        <begin position="14"/>
        <end position="265"/>
    </location>
</feature>
<comment type="cofactor">
    <cofactor evidence="3">
        <name>Zn(2+)</name>
        <dbReference type="ChEBI" id="CHEBI:29105"/>
    </cofactor>
    <text evidence="3">Binds 1 divalent metal cation per subunit.</text>
</comment>
<organism evidence="5 6">
    <name type="scientific">Candidatus Galacturonatibacter soehngenii</name>
    <dbReference type="NCBI Taxonomy" id="2307010"/>
    <lineage>
        <taxon>Bacteria</taxon>
        <taxon>Bacillati</taxon>
        <taxon>Bacillota</taxon>
        <taxon>Clostridia</taxon>
        <taxon>Lachnospirales</taxon>
        <taxon>Lachnospiraceae</taxon>
        <taxon>Candidatus Galacturonatibacter</taxon>
    </lineage>
</organism>
<protein>
    <submittedName>
        <fullName evidence="5">SMP-30/gluconolactonase/LRE family protein</fullName>
    </submittedName>
</protein>
<feature type="binding site" evidence="3">
    <location>
        <position position="98"/>
    </location>
    <ligand>
        <name>substrate</name>
    </ligand>
</feature>
<dbReference type="AlphaFoldDB" id="A0A7V7QMM2"/>
<feature type="binding site" evidence="3">
    <location>
        <position position="206"/>
    </location>
    <ligand>
        <name>a divalent metal cation</name>
        <dbReference type="ChEBI" id="CHEBI:60240"/>
    </ligand>
</feature>
<dbReference type="GO" id="GO:0005509">
    <property type="term" value="F:calcium ion binding"/>
    <property type="evidence" value="ECO:0007669"/>
    <property type="project" value="TreeGrafter"/>
</dbReference>
<keyword evidence="3" id="KW-0479">Metal-binding</keyword>
<dbReference type="SUPFAM" id="SSF63829">
    <property type="entry name" value="Calcium-dependent phosphotriesterase"/>
    <property type="match status" value="1"/>
</dbReference>
<dbReference type="InterPro" id="IPR011042">
    <property type="entry name" value="6-blade_b-propeller_TolB-like"/>
</dbReference>
<dbReference type="RefSeq" id="WP_151142721.1">
    <property type="nucleotide sequence ID" value="NZ_WAGX01000004.1"/>
</dbReference>
<feature type="active site" description="Proton donor/acceptor" evidence="2">
    <location>
        <position position="206"/>
    </location>
</feature>